<evidence type="ECO:0000313" key="21">
    <source>
        <dbReference type="EMBL" id="AEP21581.1"/>
    </source>
</evidence>
<feature type="transmembrane region" description="Helical" evidence="18">
    <location>
        <begin position="351"/>
        <end position="373"/>
    </location>
</feature>
<feature type="domain" description="NADH:quinone oxidoreductase/Mrp antiporter transmembrane" evidence="19">
    <location>
        <begin position="112"/>
        <end position="402"/>
    </location>
</feature>
<evidence type="ECO:0000256" key="13">
    <source>
        <dbReference type="ARBA" id="ARBA00023128"/>
    </source>
</evidence>
<evidence type="ECO:0000256" key="8">
    <source>
        <dbReference type="ARBA" id="ARBA00022967"/>
    </source>
</evidence>
<feature type="transmembrane region" description="Helical" evidence="18">
    <location>
        <begin position="54"/>
        <end position="73"/>
    </location>
</feature>
<evidence type="ECO:0000256" key="6">
    <source>
        <dbReference type="ARBA" id="ARBA00022660"/>
    </source>
</evidence>
<evidence type="ECO:0000256" key="12">
    <source>
        <dbReference type="ARBA" id="ARBA00023075"/>
    </source>
</evidence>
<dbReference type="Pfam" id="PF00361">
    <property type="entry name" value="Proton_antipo_M"/>
    <property type="match status" value="1"/>
</dbReference>
<dbReference type="CTD" id="4538"/>
<evidence type="ECO:0000256" key="5">
    <source>
        <dbReference type="ARBA" id="ARBA00022448"/>
    </source>
</evidence>
<evidence type="ECO:0000256" key="2">
    <source>
        <dbReference type="ARBA" id="ARBA00009025"/>
    </source>
</evidence>
<dbReference type="PANTHER" id="PTHR43507">
    <property type="entry name" value="NADH-UBIQUINONE OXIDOREDUCTASE CHAIN 4"/>
    <property type="match status" value="1"/>
</dbReference>
<dbReference type="InterPro" id="IPR000260">
    <property type="entry name" value="NADH4_N"/>
</dbReference>
<dbReference type="GO" id="GO:0048039">
    <property type="term" value="F:ubiquinone binding"/>
    <property type="evidence" value="ECO:0007669"/>
    <property type="project" value="TreeGrafter"/>
</dbReference>
<feature type="transmembrane region" description="Helical" evidence="18">
    <location>
        <begin position="21"/>
        <end position="42"/>
    </location>
</feature>
<dbReference type="EMBL" id="JN632654">
    <property type="protein sequence ID" value="AEP21581.1"/>
    <property type="molecule type" value="Genomic_DNA"/>
</dbReference>
<dbReference type="NCBIfam" id="TIGR01972">
    <property type="entry name" value="NDH_I_M"/>
    <property type="match status" value="1"/>
</dbReference>
<evidence type="ECO:0000256" key="3">
    <source>
        <dbReference type="ARBA" id="ARBA00012944"/>
    </source>
</evidence>
<keyword evidence="10 18" id="KW-1133">Transmembrane helix</keyword>
<evidence type="ECO:0000256" key="10">
    <source>
        <dbReference type="ARBA" id="ARBA00022989"/>
    </source>
</evidence>
<accession>H6UBM1</accession>
<reference evidence="21" key="1">
    <citation type="journal article" date="2012" name="C. R. Biol.">
        <title>Pattern and timing of diversification of Cetartiodactyla (Mammalia, Laurasiatheria), as revealed by a comprehensive analysis of mitochondrial genomes.</title>
        <authorList>
            <person name="Hassanin A."/>
            <person name="Delsuc F."/>
            <person name="Ropiquet A."/>
            <person name="Hammer C."/>
            <person name="Jansen van Vuuren B."/>
            <person name="Matthee C."/>
            <person name="Ruiz-Garcia M."/>
            <person name="Catzeflis F."/>
            <person name="Areskoug V."/>
            <person name="Nguyen T.T."/>
            <person name="Couloux A."/>
        </authorList>
    </citation>
    <scope>NUCLEOTIDE SEQUENCE</scope>
    <source>
        <strain evidence="21">SUN</strain>
    </source>
</reference>
<dbReference type="RefSeq" id="YP_007626286.1">
    <property type="nucleotide sequence ID" value="NC_020717.1"/>
</dbReference>
<evidence type="ECO:0000259" key="19">
    <source>
        <dbReference type="Pfam" id="PF00361"/>
    </source>
</evidence>
<dbReference type="GO" id="GO:0015990">
    <property type="term" value="P:electron transport coupled proton transport"/>
    <property type="evidence" value="ECO:0007669"/>
    <property type="project" value="TreeGrafter"/>
</dbReference>
<dbReference type="InterPro" id="IPR001750">
    <property type="entry name" value="ND/Mrp_TM"/>
</dbReference>
<dbReference type="GO" id="GO:0031966">
    <property type="term" value="C:mitochondrial membrane"/>
    <property type="evidence" value="ECO:0007669"/>
    <property type="project" value="UniProtKB-SubCell"/>
</dbReference>
<feature type="transmembrane region" description="Helical" evidence="18">
    <location>
        <begin position="309"/>
        <end position="330"/>
    </location>
</feature>
<evidence type="ECO:0000256" key="17">
    <source>
        <dbReference type="ARBA" id="ARBA00049551"/>
    </source>
</evidence>
<dbReference type="GeneID" id="14842192"/>
<feature type="transmembrane region" description="Helical" evidence="18">
    <location>
        <begin position="284"/>
        <end position="303"/>
    </location>
</feature>
<feature type="transmembrane region" description="Helical" evidence="18">
    <location>
        <begin position="256"/>
        <end position="277"/>
    </location>
</feature>
<feature type="transmembrane region" description="Helical" evidence="18">
    <location>
        <begin position="116"/>
        <end position="133"/>
    </location>
</feature>
<dbReference type="GO" id="GO:0008137">
    <property type="term" value="F:NADH dehydrogenase (ubiquinone) activity"/>
    <property type="evidence" value="ECO:0007669"/>
    <property type="project" value="UniProtKB-UniRule"/>
</dbReference>
<feature type="transmembrane region" description="Helical" evidence="18">
    <location>
        <begin position="145"/>
        <end position="167"/>
    </location>
</feature>
<evidence type="ECO:0000256" key="4">
    <source>
        <dbReference type="ARBA" id="ARBA00021006"/>
    </source>
</evidence>
<dbReference type="GO" id="GO:0042773">
    <property type="term" value="P:ATP synthesis coupled electron transport"/>
    <property type="evidence" value="ECO:0007669"/>
    <property type="project" value="InterPro"/>
</dbReference>
<feature type="transmembrane region" description="Helical" evidence="18">
    <location>
        <begin position="223"/>
        <end position="244"/>
    </location>
</feature>
<protein>
    <recommendedName>
        <fullName evidence="4 18">NADH-ubiquinone oxidoreductase chain 4</fullName>
        <ecNumber evidence="3 18">7.1.1.2</ecNumber>
    </recommendedName>
</protein>
<comment type="catalytic activity">
    <reaction evidence="17 18">
        <text>a ubiquinone + NADH + 5 H(+)(in) = a ubiquinol + NAD(+) + 4 H(+)(out)</text>
        <dbReference type="Rhea" id="RHEA:29091"/>
        <dbReference type="Rhea" id="RHEA-COMP:9565"/>
        <dbReference type="Rhea" id="RHEA-COMP:9566"/>
        <dbReference type="ChEBI" id="CHEBI:15378"/>
        <dbReference type="ChEBI" id="CHEBI:16389"/>
        <dbReference type="ChEBI" id="CHEBI:17976"/>
        <dbReference type="ChEBI" id="CHEBI:57540"/>
        <dbReference type="ChEBI" id="CHEBI:57945"/>
        <dbReference type="EC" id="7.1.1.2"/>
    </reaction>
</comment>
<feature type="transmembrane region" description="Helical" evidence="18">
    <location>
        <begin position="94"/>
        <end position="110"/>
    </location>
</feature>
<name>H6UBM1_MADKI</name>
<evidence type="ECO:0000256" key="7">
    <source>
        <dbReference type="ARBA" id="ARBA00022692"/>
    </source>
</evidence>
<sequence>MLKYIIPTMMLMPLTWLSKSNMLWINSTTHSLLISLTSLLLMNQFNDSSLNFSLIFFSDPLSTPLSILTMWLLPLMFMASQHHLSKENLVRKKLFITMLILLQLFLIMTFTATELIFFYILFEATLVPTLIIITRWGNQTERLNAGLYFLFYTLAGSLPLLVALVYMQNTTGSLNFLILQYWVQPMPNSWSNIFMWLACMMAFMVKMPLYGLHLWLPKAHVEAPIAGSMVLAAILLKLGGYGMLRVTLFLNPVTDFMAYPFIILSLWGMIMTSSICLRQTDLKSLIAYSSVSHMALVIVAILIQTPWSYMGATALMIAHGLTSSMLFCLANSNYERIHSRTMILARGLQTFLPLMATWWLLASLTNLALPPTINLIGELFVVMSTFSWSNVTIILMGLNMVITALYSLYMLITTQRGKYTHHINNILPSFTRENALMSLHILPLLLLSLNPKIIMGPLL</sequence>
<geneLocation type="mitochondrion" evidence="21"/>
<keyword evidence="13 18" id="KW-0496">Mitochondrion</keyword>
<evidence type="ECO:0000256" key="14">
    <source>
        <dbReference type="ARBA" id="ARBA00023136"/>
    </source>
</evidence>
<dbReference type="PANTHER" id="PTHR43507:SF20">
    <property type="entry name" value="NADH-UBIQUINONE OXIDOREDUCTASE CHAIN 4"/>
    <property type="match status" value="1"/>
</dbReference>
<keyword evidence="8" id="KW-1278">Translocase</keyword>
<feature type="domain" description="NADH:ubiquinone oxidoreductase chain 4 N-terminal" evidence="20">
    <location>
        <begin position="1"/>
        <end position="109"/>
    </location>
</feature>
<evidence type="ECO:0000256" key="16">
    <source>
        <dbReference type="ARBA" id="ARBA00024376"/>
    </source>
</evidence>
<feature type="transmembrane region" description="Helical" evidence="18">
    <location>
        <begin position="193"/>
        <end position="216"/>
    </location>
</feature>
<evidence type="ECO:0000256" key="1">
    <source>
        <dbReference type="ARBA" id="ARBA00004225"/>
    </source>
</evidence>
<comment type="subcellular location">
    <subcellularLocation>
        <location evidence="1 18">Mitochondrion membrane</location>
        <topology evidence="1 18">Multi-pass membrane protein</topology>
    </subcellularLocation>
</comment>
<keyword evidence="14 18" id="KW-0472">Membrane</keyword>
<keyword evidence="11 18" id="KW-0520">NAD</keyword>
<proteinExistence type="inferred from homology"/>
<feature type="transmembrane region" description="Helical" evidence="18">
    <location>
        <begin position="393"/>
        <end position="414"/>
    </location>
</feature>
<keyword evidence="7 18" id="KW-0812">Transmembrane</keyword>
<keyword evidence="9 18" id="KW-0249">Electron transport</keyword>
<dbReference type="PRINTS" id="PR01437">
    <property type="entry name" value="NUOXDRDTASE4"/>
</dbReference>
<dbReference type="GO" id="GO:0003954">
    <property type="term" value="F:NADH dehydrogenase activity"/>
    <property type="evidence" value="ECO:0007669"/>
    <property type="project" value="TreeGrafter"/>
</dbReference>
<evidence type="ECO:0000256" key="9">
    <source>
        <dbReference type="ARBA" id="ARBA00022982"/>
    </source>
</evidence>
<gene>
    <name evidence="21" type="primary">ND4</name>
</gene>
<evidence type="ECO:0000256" key="15">
    <source>
        <dbReference type="ARBA" id="ARBA00024313"/>
    </source>
</evidence>
<evidence type="ECO:0000256" key="11">
    <source>
        <dbReference type="ARBA" id="ARBA00023027"/>
    </source>
</evidence>
<dbReference type="EC" id="7.1.1.2" evidence="3 18"/>
<comment type="function">
    <text evidence="15 18">Core subunit of the mitochondrial membrane respiratory chain NADH dehydrogenase (Complex I) which catalyzes electron transfer from NADH through the respiratory chain, using ubiquinone as an electron acceptor. Essential for the catalytic activity and assembly of complex I.</text>
</comment>
<dbReference type="InterPro" id="IPR003918">
    <property type="entry name" value="NADH_UbQ_OxRdtase"/>
</dbReference>
<organism evidence="21">
    <name type="scientific">Madoqua kirkii</name>
    <name type="common">Kirk's dik-dik</name>
    <dbReference type="NCBI Taxonomy" id="66434"/>
    <lineage>
        <taxon>Eukaryota</taxon>
        <taxon>Metazoa</taxon>
        <taxon>Chordata</taxon>
        <taxon>Craniata</taxon>
        <taxon>Vertebrata</taxon>
        <taxon>Euteleostomi</taxon>
        <taxon>Mammalia</taxon>
        <taxon>Eutheria</taxon>
        <taxon>Laurasiatheria</taxon>
        <taxon>Artiodactyla</taxon>
        <taxon>Ruminantia</taxon>
        <taxon>Pecora</taxon>
        <taxon>Bovidae</taxon>
        <taxon>Antilopinae</taxon>
        <taxon>Madoqua</taxon>
    </lineage>
</organism>
<evidence type="ECO:0000259" key="20">
    <source>
        <dbReference type="Pfam" id="PF01059"/>
    </source>
</evidence>
<keyword evidence="5 18" id="KW-0813">Transport</keyword>
<comment type="similarity">
    <text evidence="2 18">Belongs to the complex I subunit 4 family.</text>
</comment>
<evidence type="ECO:0000256" key="18">
    <source>
        <dbReference type="RuleBase" id="RU003297"/>
    </source>
</evidence>
<dbReference type="Pfam" id="PF01059">
    <property type="entry name" value="Oxidored_q5_N"/>
    <property type="match status" value="1"/>
</dbReference>
<comment type="subunit">
    <text evidence="16">Core subunit of respiratory chain NADH dehydrogenase (Complex I) which is composed of 45 different subunits.</text>
</comment>
<keyword evidence="12 18" id="KW-0830">Ubiquinone</keyword>
<keyword evidence="6 18" id="KW-0679">Respiratory chain</keyword>
<dbReference type="AlphaFoldDB" id="H6UBM1"/>
<dbReference type="InterPro" id="IPR010227">
    <property type="entry name" value="NADH_Q_OxRdtase_chainM/4"/>
</dbReference>